<dbReference type="AlphaFoldDB" id="A0AA39J5E7"/>
<organism evidence="1 2">
    <name type="scientific">Armillaria tabescens</name>
    <name type="common">Ringless honey mushroom</name>
    <name type="synonym">Agaricus tabescens</name>
    <dbReference type="NCBI Taxonomy" id="1929756"/>
    <lineage>
        <taxon>Eukaryota</taxon>
        <taxon>Fungi</taxon>
        <taxon>Dikarya</taxon>
        <taxon>Basidiomycota</taxon>
        <taxon>Agaricomycotina</taxon>
        <taxon>Agaricomycetes</taxon>
        <taxon>Agaricomycetidae</taxon>
        <taxon>Agaricales</taxon>
        <taxon>Marasmiineae</taxon>
        <taxon>Physalacriaceae</taxon>
        <taxon>Desarmillaria</taxon>
    </lineage>
</organism>
<proteinExistence type="predicted"/>
<name>A0AA39J5E7_ARMTA</name>
<dbReference type="EMBL" id="JAUEPS010000147">
    <property type="protein sequence ID" value="KAK0435566.1"/>
    <property type="molecule type" value="Genomic_DNA"/>
</dbReference>
<comment type="caution">
    <text evidence="1">The sequence shown here is derived from an EMBL/GenBank/DDBJ whole genome shotgun (WGS) entry which is preliminary data.</text>
</comment>
<reference evidence="1" key="1">
    <citation type="submission" date="2023-06" db="EMBL/GenBank/DDBJ databases">
        <authorList>
            <consortium name="Lawrence Berkeley National Laboratory"/>
            <person name="Ahrendt S."/>
            <person name="Sahu N."/>
            <person name="Indic B."/>
            <person name="Wong-Bajracharya J."/>
            <person name="Merenyi Z."/>
            <person name="Ke H.-M."/>
            <person name="Monk M."/>
            <person name="Kocsube S."/>
            <person name="Drula E."/>
            <person name="Lipzen A."/>
            <person name="Balint B."/>
            <person name="Henrissat B."/>
            <person name="Andreopoulos B."/>
            <person name="Martin F.M."/>
            <person name="Harder C.B."/>
            <person name="Rigling D."/>
            <person name="Ford K.L."/>
            <person name="Foster G.D."/>
            <person name="Pangilinan J."/>
            <person name="Papanicolaou A."/>
            <person name="Barry K."/>
            <person name="LaButti K."/>
            <person name="Viragh M."/>
            <person name="Koriabine M."/>
            <person name="Yan M."/>
            <person name="Riley R."/>
            <person name="Champramary S."/>
            <person name="Plett K.L."/>
            <person name="Tsai I.J."/>
            <person name="Slot J."/>
            <person name="Sipos G."/>
            <person name="Plett J."/>
            <person name="Nagy L.G."/>
            <person name="Grigoriev I.V."/>
        </authorList>
    </citation>
    <scope>NUCLEOTIDE SEQUENCE</scope>
    <source>
        <strain evidence="1">CCBAS 213</strain>
    </source>
</reference>
<dbReference type="Proteomes" id="UP001175211">
    <property type="component" value="Unassembled WGS sequence"/>
</dbReference>
<protein>
    <submittedName>
        <fullName evidence="1">Uncharacterized protein</fullName>
    </submittedName>
</protein>
<evidence type="ECO:0000313" key="2">
    <source>
        <dbReference type="Proteomes" id="UP001175211"/>
    </source>
</evidence>
<evidence type="ECO:0000313" key="1">
    <source>
        <dbReference type="EMBL" id="KAK0435566.1"/>
    </source>
</evidence>
<gene>
    <name evidence="1" type="ORF">EV420DRAFT_1592799</name>
</gene>
<keyword evidence="2" id="KW-1185">Reference proteome</keyword>
<accession>A0AA39J5E7</accession>
<dbReference type="RefSeq" id="XP_060322006.1">
    <property type="nucleotide sequence ID" value="XM_060474941.1"/>
</dbReference>
<dbReference type="GeneID" id="85358489"/>
<sequence>MDPFLSQSIPELIIDAISLWTDRYRSTRALTSCSLASRSLLPRSRFHLFPRGCQALKRAFLVDVDMKGFPWNLRLLDVEFCPYVKQRLQNALLRPGTLRNLRSLAVKFCERNDEELHFTNIDTRRNMEASIQHYFIWTLQVPTSREIDIFVPSPSMYEIQNADSLWDALDDRNIKLMIDLSWDRGEQTCWKFQDAIWVYSLDRNQLEEMRDFILSRMERLAKRGMLEVRVRVARKLFTKIGPY</sequence>